<feature type="compositionally biased region" description="Polar residues" evidence="13">
    <location>
        <begin position="671"/>
        <end position="683"/>
    </location>
</feature>
<dbReference type="OrthoDB" id="10013020at2759"/>
<dbReference type="Pfam" id="PF11768">
    <property type="entry name" value="Frtz"/>
    <property type="match status" value="1"/>
</dbReference>
<dbReference type="AlphaFoldDB" id="A0A8X6F2D2"/>
<feature type="compositionally biased region" description="Low complexity" evidence="13">
    <location>
        <begin position="589"/>
        <end position="606"/>
    </location>
</feature>
<comment type="subcellular location">
    <subcellularLocation>
        <location evidence="1">Cell membrane</location>
    </subcellularLocation>
    <subcellularLocation>
        <location evidence="2">Cytoplasm</location>
        <location evidence="2">Cytoskeleton</location>
        <location evidence="2">Cilium axoneme</location>
    </subcellularLocation>
</comment>
<evidence type="ECO:0000256" key="8">
    <source>
        <dbReference type="ARBA" id="ARBA00022794"/>
    </source>
</evidence>
<keyword evidence="5" id="KW-0963">Cytoplasm</keyword>
<proteinExistence type="inferred from homology"/>
<dbReference type="GO" id="GO:0097541">
    <property type="term" value="C:axonemal basal plate"/>
    <property type="evidence" value="ECO:0007669"/>
    <property type="project" value="TreeGrafter"/>
</dbReference>
<keyword evidence="4" id="KW-1003">Cell membrane</keyword>
<evidence type="ECO:0000256" key="6">
    <source>
        <dbReference type="ARBA" id="ARBA00022574"/>
    </source>
</evidence>
<sequence>MTSFLTSLYLLSFKQTETVHNIDLDCIKISNKSLCMQGLYPEAKSECFRSKCGDNKQHWGLKKNLKSVDKLFKSYKSIFLSWEKNQPLLILFSNGSIVCIEFNKEGNTLKNIEIDNSLCGKFIPSRVVDAVICQNYIFVTYSEPKLTIINVNKDTSFSSKILGKKKGKMIGSDSKITHIDLIGPSSKNLERKLSLNSYKDHLLIWWRFTGTDVWPWTPVSYAADRINMLVYSLNDCIEILCSVKVHGELINAKYSAYNSNQILTLVEVKSEKGISINISVYEIIRDQCHHAFVMQLPLQGKVISFDWSSTDKLLISDSSNLLLIYDLKKKTSIVTNLLFTPKLIVWHPQDCVALVASSTGQIQCFDAALTCIKFKLFYKTFLDCNILELNSRFAQSCSVLNLLWQKSSLNDTCLIMLDSDMSAIVLLKFTLGCITRNILSISELINQYLKSDYIDEAILLLKSLNWYFDNELHFQCLSSIANFLLRKPLNLQSQAGLELALGTFYTNMDDLPKRIIKVYHHKVNHIARRFFHHLLRYHQFRKAFLLAVDLESQDLFLDLFHMAMQKGENALACAALHKANKLLSSQSSASDSSVVSGSSTGSSTASEDADWEESNDTHILQSKNEKFGNSSDHQYWLPVSDKTKVNNSWLNSSEVDSRIHQTSFEEQFLPNAQLSNPNNSRQLPPQYHLSYGAENPDLNPSHCDKIRYVPALNPRPLPPLPSYSEPSKSYEYVNNSPIISSLPTSIKFKNGTSGSSNNKQLLIGNSEKSTLQTVSTRVPNFSCNTRNNNLNPSLSDKLSYVHSPNPRPLPNLSSYCPNSSTSHTYDRNFVVTSEKNRNRMSLQSGNEQLLVAKSVEVTKRLASVNKTIDEENEEIEDSRIKLKHFGIV</sequence>
<dbReference type="GO" id="GO:0045184">
    <property type="term" value="P:establishment of protein localization"/>
    <property type="evidence" value="ECO:0007669"/>
    <property type="project" value="TreeGrafter"/>
</dbReference>
<dbReference type="GO" id="GO:0044782">
    <property type="term" value="P:cilium organization"/>
    <property type="evidence" value="ECO:0007669"/>
    <property type="project" value="TreeGrafter"/>
</dbReference>
<keyword evidence="12" id="KW-0966">Cell projection</keyword>
<keyword evidence="10" id="KW-0472">Membrane</keyword>
<evidence type="ECO:0000256" key="5">
    <source>
        <dbReference type="ARBA" id="ARBA00022490"/>
    </source>
</evidence>
<dbReference type="InterPro" id="IPR036322">
    <property type="entry name" value="WD40_repeat_dom_sf"/>
</dbReference>
<feature type="region of interest" description="Disordered" evidence="13">
    <location>
        <begin position="671"/>
        <end position="699"/>
    </location>
</feature>
<keyword evidence="11" id="KW-0206">Cytoskeleton</keyword>
<evidence type="ECO:0000256" key="7">
    <source>
        <dbReference type="ARBA" id="ARBA00022737"/>
    </source>
</evidence>
<evidence type="ECO:0000256" key="9">
    <source>
        <dbReference type="ARBA" id="ARBA00023069"/>
    </source>
</evidence>
<evidence type="ECO:0000256" key="1">
    <source>
        <dbReference type="ARBA" id="ARBA00004236"/>
    </source>
</evidence>
<evidence type="ECO:0000256" key="12">
    <source>
        <dbReference type="ARBA" id="ARBA00023273"/>
    </source>
</evidence>
<evidence type="ECO:0000256" key="2">
    <source>
        <dbReference type="ARBA" id="ARBA00004430"/>
    </source>
</evidence>
<protein>
    <submittedName>
        <fullName evidence="14">WD repeat-containing and planar cell polarity effector protein fritz homolog</fullName>
    </submittedName>
</protein>
<comment type="similarity">
    <text evidence="3">Belongs to the WD repeat fritz family.</text>
</comment>
<evidence type="ECO:0000256" key="11">
    <source>
        <dbReference type="ARBA" id="ARBA00023212"/>
    </source>
</evidence>
<evidence type="ECO:0000256" key="13">
    <source>
        <dbReference type="SAM" id="MobiDB-lite"/>
    </source>
</evidence>
<feature type="region of interest" description="Disordered" evidence="13">
    <location>
        <begin position="589"/>
        <end position="615"/>
    </location>
</feature>
<organism evidence="14 15">
    <name type="scientific">Trichonephila clavata</name>
    <name type="common">Joro spider</name>
    <name type="synonym">Nephila clavata</name>
    <dbReference type="NCBI Taxonomy" id="2740835"/>
    <lineage>
        <taxon>Eukaryota</taxon>
        <taxon>Metazoa</taxon>
        <taxon>Ecdysozoa</taxon>
        <taxon>Arthropoda</taxon>
        <taxon>Chelicerata</taxon>
        <taxon>Arachnida</taxon>
        <taxon>Araneae</taxon>
        <taxon>Araneomorphae</taxon>
        <taxon>Entelegynae</taxon>
        <taxon>Araneoidea</taxon>
        <taxon>Nephilidae</taxon>
        <taxon>Trichonephila</taxon>
    </lineage>
</organism>
<dbReference type="PANTHER" id="PTHR13667:SF5">
    <property type="entry name" value="WD REPEAT-CONTAINING AND PLANAR CELL POLARITY EFFECTOR PROTEIN FRITZ HOMOLOG"/>
    <property type="match status" value="1"/>
</dbReference>
<keyword evidence="7" id="KW-0677">Repeat</keyword>
<evidence type="ECO:0000256" key="10">
    <source>
        <dbReference type="ARBA" id="ARBA00023136"/>
    </source>
</evidence>
<accession>A0A8X6F2D2</accession>
<dbReference type="SUPFAM" id="SSF50978">
    <property type="entry name" value="WD40 repeat-like"/>
    <property type="match status" value="1"/>
</dbReference>
<keyword evidence="6" id="KW-0853">WD repeat</keyword>
<evidence type="ECO:0000256" key="4">
    <source>
        <dbReference type="ARBA" id="ARBA00022475"/>
    </source>
</evidence>
<evidence type="ECO:0000313" key="15">
    <source>
        <dbReference type="Proteomes" id="UP000887116"/>
    </source>
</evidence>
<name>A0A8X6F2D2_TRICU</name>
<dbReference type="GO" id="GO:0005886">
    <property type="term" value="C:plasma membrane"/>
    <property type="evidence" value="ECO:0007669"/>
    <property type="project" value="UniProtKB-SubCell"/>
</dbReference>
<evidence type="ECO:0000313" key="14">
    <source>
        <dbReference type="EMBL" id="GFQ67736.1"/>
    </source>
</evidence>
<dbReference type="EMBL" id="BMAO01030392">
    <property type="protein sequence ID" value="GFQ67736.1"/>
    <property type="molecule type" value="Genomic_DNA"/>
</dbReference>
<keyword evidence="8" id="KW-0970">Cilium biogenesis/degradation</keyword>
<reference evidence="14" key="1">
    <citation type="submission" date="2020-07" db="EMBL/GenBank/DDBJ databases">
        <title>Multicomponent nature underlies the extraordinary mechanical properties of spider dragline silk.</title>
        <authorList>
            <person name="Kono N."/>
            <person name="Nakamura H."/>
            <person name="Mori M."/>
            <person name="Yoshida Y."/>
            <person name="Ohtoshi R."/>
            <person name="Malay A.D."/>
            <person name="Moran D.A.P."/>
            <person name="Tomita M."/>
            <person name="Numata K."/>
            <person name="Arakawa K."/>
        </authorList>
    </citation>
    <scope>NUCLEOTIDE SEQUENCE</scope>
</reference>
<dbReference type="PANTHER" id="PTHR13667">
    <property type="entry name" value="HOMOLOC-13"/>
    <property type="match status" value="1"/>
</dbReference>
<dbReference type="GO" id="GO:0007399">
    <property type="term" value="P:nervous system development"/>
    <property type="evidence" value="ECO:0007669"/>
    <property type="project" value="TreeGrafter"/>
</dbReference>
<dbReference type="InterPro" id="IPR024511">
    <property type="entry name" value="Frtz"/>
</dbReference>
<dbReference type="Proteomes" id="UP000887116">
    <property type="component" value="Unassembled WGS sequence"/>
</dbReference>
<gene>
    <name evidence="14" type="primary">wdpcp</name>
    <name evidence="14" type="ORF">TNCT_691251</name>
</gene>
<keyword evidence="9" id="KW-0969">Cilium</keyword>
<comment type="caution">
    <text evidence="14">The sequence shown here is derived from an EMBL/GenBank/DDBJ whole genome shotgun (WGS) entry which is preliminary data.</text>
</comment>
<keyword evidence="15" id="KW-1185">Reference proteome</keyword>
<evidence type="ECO:0000256" key="3">
    <source>
        <dbReference type="ARBA" id="ARBA00006059"/>
    </source>
</evidence>